<sequence>MFTNNRQALRARQRGLSLIELVLFIVIVGIALGGVLMVMNLNARHSADPLIQKQALAIAEALLEEIEMMPFTNCDPDGFDPSDGSCAKLEAMGPEDAYSKQSQKEGRGSDVAPFDNVNDYSGFQLTGGQLDLANATNVVVPEGYAASVTVTQQAGFGPAGAQIAVAAAVLRIAVTVTYDGGSIVLEGYRTRYAP</sequence>
<evidence type="ECO:0000313" key="3">
    <source>
        <dbReference type="Proteomes" id="UP000285190"/>
    </source>
</evidence>
<evidence type="ECO:0000313" key="2">
    <source>
        <dbReference type="EMBL" id="RJG06402.1"/>
    </source>
</evidence>
<reference evidence="2 3" key="1">
    <citation type="submission" date="2018-09" db="EMBL/GenBank/DDBJ databases">
        <authorList>
            <person name="Zhu H."/>
        </authorList>
    </citation>
    <scope>NUCLEOTIDE SEQUENCE [LARGE SCALE GENOMIC DNA]</scope>
    <source>
        <strain evidence="2 3">K2R10-39</strain>
    </source>
</reference>
<dbReference type="EMBL" id="QYUN01000002">
    <property type="protein sequence ID" value="RJG06402.1"/>
    <property type="molecule type" value="Genomic_DNA"/>
</dbReference>
<gene>
    <name evidence="2" type="ORF">D3870_10605</name>
</gene>
<comment type="caution">
    <text evidence="2">The sequence shown here is derived from an EMBL/GenBank/DDBJ whole genome shotgun (WGS) entry which is preliminary data.</text>
</comment>
<accession>A0A418X1R4</accession>
<dbReference type="Pfam" id="PF07963">
    <property type="entry name" value="N_methyl"/>
    <property type="match status" value="1"/>
</dbReference>
<dbReference type="OrthoDB" id="8759523at2"/>
<keyword evidence="1" id="KW-0812">Transmembrane</keyword>
<proteinExistence type="predicted"/>
<protein>
    <submittedName>
        <fullName evidence="2">Type II secretion system protein</fullName>
    </submittedName>
</protein>
<keyword evidence="3" id="KW-1185">Reference proteome</keyword>
<dbReference type="InterPro" id="IPR012902">
    <property type="entry name" value="N_methyl_site"/>
</dbReference>
<dbReference type="PROSITE" id="PS00409">
    <property type="entry name" value="PROKAR_NTER_METHYL"/>
    <property type="match status" value="1"/>
</dbReference>
<dbReference type="RefSeq" id="WP_119738946.1">
    <property type="nucleotide sequence ID" value="NZ_QYUN01000002.1"/>
</dbReference>
<name>A0A418X1R4_9BURK</name>
<keyword evidence="1" id="KW-0472">Membrane</keyword>
<feature type="transmembrane region" description="Helical" evidence="1">
    <location>
        <begin position="21"/>
        <end position="41"/>
    </location>
</feature>
<dbReference type="AlphaFoldDB" id="A0A418X1R4"/>
<dbReference type="Proteomes" id="UP000285190">
    <property type="component" value="Unassembled WGS sequence"/>
</dbReference>
<organism evidence="2 3">
    <name type="scientific">Noviherbaspirillum cavernae</name>
    <dbReference type="NCBI Taxonomy" id="2320862"/>
    <lineage>
        <taxon>Bacteria</taxon>
        <taxon>Pseudomonadati</taxon>
        <taxon>Pseudomonadota</taxon>
        <taxon>Betaproteobacteria</taxon>
        <taxon>Burkholderiales</taxon>
        <taxon>Oxalobacteraceae</taxon>
        <taxon>Noviherbaspirillum</taxon>
    </lineage>
</organism>
<evidence type="ECO:0000256" key="1">
    <source>
        <dbReference type="SAM" id="Phobius"/>
    </source>
</evidence>
<keyword evidence="1" id="KW-1133">Transmembrane helix</keyword>